<keyword evidence="2 5" id="KW-0812">Transmembrane</keyword>
<dbReference type="GO" id="GO:0016020">
    <property type="term" value="C:membrane"/>
    <property type="evidence" value="ECO:0007669"/>
    <property type="project" value="UniProtKB-SubCell"/>
</dbReference>
<evidence type="ECO:0000256" key="6">
    <source>
        <dbReference type="SAM" id="Phobius"/>
    </source>
</evidence>
<dbReference type="InterPro" id="IPR003945">
    <property type="entry name" value="NU5C-like"/>
</dbReference>
<evidence type="ECO:0000256" key="4">
    <source>
        <dbReference type="ARBA" id="ARBA00023136"/>
    </source>
</evidence>
<keyword evidence="9" id="KW-1185">Reference proteome</keyword>
<keyword evidence="8" id="KW-0830">Ubiquinone</keyword>
<feature type="transmembrane region" description="Helical" evidence="6">
    <location>
        <begin position="312"/>
        <end position="330"/>
    </location>
</feature>
<dbReference type="EMBL" id="FOFT01000002">
    <property type="protein sequence ID" value="SEQ32166.1"/>
    <property type="molecule type" value="Genomic_DNA"/>
</dbReference>
<dbReference type="PRINTS" id="PR01434">
    <property type="entry name" value="NADHDHGNASE5"/>
</dbReference>
<feature type="transmembrane region" description="Helical" evidence="6">
    <location>
        <begin position="228"/>
        <end position="246"/>
    </location>
</feature>
<dbReference type="InterPro" id="IPR001750">
    <property type="entry name" value="ND/Mrp_TM"/>
</dbReference>
<evidence type="ECO:0000256" key="2">
    <source>
        <dbReference type="ARBA" id="ARBA00022692"/>
    </source>
</evidence>
<keyword evidence="3 6" id="KW-1133">Transmembrane helix</keyword>
<dbReference type="GO" id="GO:0008137">
    <property type="term" value="F:NADH dehydrogenase (ubiquinone) activity"/>
    <property type="evidence" value="ECO:0007669"/>
    <property type="project" value="InterPro"/>
</dbReference>
<feature type="transmembrane region" description="Helical" evidence="6">
    <location>
        <begin position="384"/>
        <end position="404"/>
    </location>
</feature>
<dbReference type="OrthoDB" id="9811798at2"/>
<feature type="transmembrane region" description="Helical" evidence="6">
    <location>
        <begin position="284"/>
        <end position="306"/>
    </location>
</feature>
<dbReference type="Gene3D" id="1.20.5.2700">
    <property type="match status" value="1"/>
</dbReference>
<dbReference type="Pfam" id="PF00361">
    <property type="entry name" value="Proton_antipo_M"/>
    <property type="match status" value="1"/>
</dbReference>
<evidence type="ECO:0000313" key="8">
    <source>
        <dbReference type="EMBL" id="SEQ32166.1"/>
    </source>
</evidence>
<keyword evidence="4 6" id="KW-0472">Membrane</keyword>
<comment type="subcellular location">
    <subcellularLocation>
        <location evidence="1">Endomembrane system</location>
        <topology evidence="1">Multi-pass membrane protein</topology>
    </subcellularLocation>
    <subcellularLocation>
        <location evidence="5">Membrane</location>
        <topology evidence="5">Multi-pass membrane protein</topology>
    </subcellularLocation>
</comment>
<feature type="transmembrane region" description="Helical" evidence="6">
    <location>
        <begin position="425"/>
        <end position="442"/>
    </location>
</feature>
<dbReference type="PANTHER" id="PTHR42829">
    <property type="entry name" value="NADH-UBIQUINONE OXIDOREDUCTASE CHAIN 5"/>
    <property type="match status" value="1"/>
</dbReference>
<feature type="transmembrane region" description="Helical" evidence="6">
    <location>
        <begin position="97"/>
        <end position="117"/>
    </location>
</feature>
<protein>
    <submittedName>
        <fullName evidence="8">NADH:ubiquinone oxidoreductase subunit 5 (Chain L)/Multisubunit Na+/H+ antiporter, MnhA subunit</fullName>
    </submittedName>
</protein>
<feature type="transmembrane region" description="Helical" evidence="6">
    <location>
        <begin position="28"/>
        <end position="49"/>
    </location>
</feature>
<proteinExistence type="predicted"/>
<evidence type="ECO:0000313" key="9">
    <source>
        <dbReference type="Proteomes" id="UP000199028"/>
    </source>
</evidence>
<sequence length="593" mass="60931">MTLWLLVSVPLVLGSALLVAGRRADRFAPVTAIAAAVACLLLASFAAYTRPAVSAPFLEGISFGLEVDGLSAVMVLTVAVVLVAVLVFAAGEMGRQARFFGLMLLFAGAMLVTVTATTMVSLLMAWEVMGATSYALIAYWWRDEHRVESGNIAFLTTRAADLGLYLAAGAVLAGGAGGLALADLPQLTPGWRDVAAAGIVLAALGKSAQLPFSFWLSRAMDGPSPVSALLHSATMVAAGAYLLLRLEPLLAATAWAAVVVAWVGAVTALLLGAVAVVQRDLKQLLAASTCAQVGFMVLAAGVGGVTAGSAHLMAHAATKSLLFLCAGAWLTALGTKDLSALRGAARRYRVVGLSFAVGALTLAGAPPLSIWVTKDAVLADALRASLPLYLAGLAAAVMSGLYAGRALWLVWTGDSASDAPSVPRALVWPLPVLAAAAAVLGIPLLGRAVAWELAVSGVLAVLAVALAIKLTQQGDRLASSTGVLADWLGLELFARRAVVMPTLAVAGWLARFDDHVVAGSVRTSAAIGSATARVASLRIDVSLDRVVTGVTENARRLGRLARRPQTGQLHHYYAQAVVVLALLATLLIIAGRG</sequence>
<feature type="transmembrane region" description="Helical" evidence="6">
    <location>
        <begin position="448"/>
        <end position="468"/>
    </location>
</feature>
<evidence type="ECO:0000259" key="7">
    <source>
        <dbReference type="Pfam" id="PF00361"/>
    </source>
</evidence>
<dbReference type="Proteomes" id="UP000199028">
    <property type="component" value="Unassembled WGS sequence"/>
</dbReference>
<gene>
    <name evidence="8" type="ORF">SAMN05216195_102140</name>
</gene>
<feature type="transmembrane region" description="Helical" evidence="6">
    <location>
        <begin position="69"/>
        <end position="90"/>
    </location>
</feature>
<feature type="transmembrane region" description="Helical" evidence="6">
    <location>
        <begin position="6"/>
        <end position="21"/>
    </location>
</feature>
<reference evidence="9" key="1">
    <citation type="submission" date="2016-10" db="EMBL/GenBank/DDBJ databases">
        <authorList>
            <person name="Varghese N."/>
            <person name="Submissions S."/>
        </authorList>
    </citation>
    <scope>NUCLEOTIDE SEQUENCE [LARGE SCALE GENOMIC DNA]</scope>
    <source>
        <strain evidence="9">CGMCC 4.578</strain>
    </source>
</reference>
<feature type="transmembrane region" description="Helical" evidence="6">
    <location>
        <begin position="162"/>
        <end position="182"/>
    </location>
</feature>
<feature type="transmembrane region" description="Helical" evidence="6">
    <location>
        <begin position="194"/>
        <end position="216"/>
    </location>
</feature>
<feature type="domain" description="NADH:quinone oxidoreductase/Mrp antiporter transmembrane" evidence="7">
    <location>
        <begin position="117"/>
        <end position="397"/>
    </location>
</feature>
<dbReference type="GO" id="GO:0003954">
    <property type="term" value="F:NADH dehydrogenase activity"/>
    <property type="evidence" value="ECO:0007669"/>
    <property type="project" value="TreeGrafter"/>
</dbReference>
<organism evidence="8 9">
    <name type="scientific">Lentzea flaviverrucosa</name>
    <dbReference type="NCBI Taxonomy" id="200379"/>
    <lineage>
        <taxon>Bacteria</taxon>
        <taxon>Bacillati</taxon>
        <taxon>Actinomycetota</taxon>
        <taxon>Actinomycetes</taxon>
        <taxon>Pseudonocardiales</taxon>
        <taxon>Pseudonocardiaceae</taxon>
        <taxon>Lentzea</taxon>
    </lineage>
</organism>
<dbReference type="GO" id="GO:0015990">
    <property type="term" value="P:electron transport coupled proton transport"/>
    <property type="evidence" value="ECO:0007669"/>
    <property type="project" value="TreeGrafter"/>
</dbReference>
<dbReference type="RefSeq" id="WP_090063765.1">
    <property type="nucleotide sequence ID" value="NZ_FOFT01000002.1"/>
</dbReference>
<dbReference type="GO" id="GO:0042773">
    <property type="term" value="P:ATP synthesis coupled electron transport"/>
    <property type="evidence" value="ECO:0007669"/>
    <property type="project" value="InterPro"/>
</dbReference>
<evidence type="ECO:0000256" key="3">
    <source>
        <dbReference type="ARBA" id="ARBA00022989"/>
    </source>
</evidence>
<feature type="transmembrane region" description="Helical" evidence="6">
    <location>
        <begin position="572"/>
        <end position="591"/>
    </location>
</feature>
<accession>A0A1H9F2H6</accession>
<dbReference type="GO" id="GO:0012505">
    <property type="term" value="C:endomembrane system"/>
    <property type="evidence" value="ECO:0007669"/>
    <property type="project" value="UniProtKB-SubCell"/>
</dbReference>
<evidence type="ECO:0000256" key="5">
    <source>
        <dbReference type="RuleBase" id="RU000320"/>
    </source>
</evidence>
<feature type="transmembrane region" description="Helical" evidence="6">
    <location>
        <begin position="123"/>
        <end position="141"/>
    </location>
</feature>
<evidence type="ECO:0000256" key="1">
    <source>
        <dbReference type="ARBA" id="ARBA00004127"/>
    </source>
</evidence>
<feature type="transmembrane region" description="Helical" evidence="6">
    <location>
        <begin position="252"/>
        <end position="277"/>
    </location>
</feature>
<dbReference type="PANTHER" id="PTHR42829:SF2">
    <property type="entry name" value="NADH-UBIQUINONE OXIDOREDUCTASE CHAIN 5"/>
    <property type="match status" value="1"/>
</dbReference>
<dbReference type="AlphaFoldDB" id="A0A1H9F2H6"/>
<name>A0A1H9F2H6_9PSEU</name>
<feature type="transmembrane region" description="Helical" evidence="6">
    <location>
        <begin position="350"/>
        <end position="372"/>
    </location>
</feature>